<keyword evidence="3" id="KW-0694">RNA-binding</keyword>
<evidence type="ECO:0000313" key="8">
    <source>
        <dbReference type="Proteomes" id="UP001165381"/>
    </source>
</evidence>
<keyword evidence="4" id="KW-0805">Transcription regulation</keyword>
<organism evidence="7 8">
    <name type="scientific">Jejuia spongiicola</name>
    <dbReference type="NCBI Taxonomy" id="2942207"/>
    <lineage>
        <taxon>Bacteria</taxon>
        <taxon>Pseudomonadati</taxon>
        <taxon>Bacteroidota</taxon>
        <taxon>Flavobacteriia</taxon>
        <taxon>Flavobacteriales</taxon>
        <taxon>Flavobacteriaceae</taxon>
        <taxon>Jejuia</taxon>
    </lineage>
</organism>
<dbReference type="NCBIfam" id="TIGR01951">
    <property type="entry name" value="nusB"/>
    <property type="match status" value="1"/>
</dbReference>
<feature type="domain" description="NusB/RsmB/TIM44" evidence="6">
    <location>
        <begin position="207"/>
        <end position="299"/>
    </location>
</feature>
<dbReference type="InterPro" id="IPR011605">
    <property type="entry name" value="NusB_fam"/>
</dbReference>
<evidence type="ECO:0000256" key="5">
    <source>
        <dbReference type="ARBA" id="ARBA00023163"/>
    </source>
</evidence>
<accession>A0ABT0QEP1</accession>
<dbReference type="PANTHER" id="PTHR11078:SF3">
    <property type="entry name" value="ANTITERMINATION NUSB DOMAIN-CONTAINING PROTEIN"/>
    <property type="match status" value="1"/>
</dbReference>
<gene>
    <name evidence="7" type="primary">nusB</name>
    <name evidence="7" type="ORF">M3P09_06860</name>
</gene>
<evidence type="ECO:0000313" key="7">
    <source>
        <dbReference type="EMBL" id="MCL6294709.1"/>
    </source>
</evidence>
<dbReference type="RefSeq" id="WP_099565481.1">
    <property type="nucleotide sequence ID" value="NZ_JAMFLZ010000002.1"/>
</dbReference>
<name>A0ABT0QEP1_9FLAO</name>
<reference evidence="7" key="1">
    <citation type="submission" date="2022-05" db="EMBL/GenBank/DDBJ databases">
        <authorList>
            <person name="Park J.-S."/>
        </authorList>
    </citation>
    <scope>NUCLEOTIDE SEQUENCE</scope>
    <source>
        <strain evidence="7">2012CJ34-3</strain>
    </source>
</reference>
<dbReference type="Proteomes" id="UP001165381">
    <property type="component" value="Unassembled WGS sequence"/>
</dbReference>
<dbReference type="Gene3D" id="1.10.940.10">
    <property type="entry name" value="NusB-like"/>
    <property type="match status" value="1"/>
</dbReference>
<comment type="similarity">
    <text evidence="1">Belongs to the NusB family.</text>
</comment>
<evidence type="ECO:0000256" key="3">
    <source>
        <dbReference type="ARBA" id="ARBA00022884"/>
    </source>
</evidence>
<protein>
    <submittedName>
        <fullName evidence="7">Transcription antitermination factor NusB</fullName>
    </submittedName>
</protein>
<dbReference type="SUPFAM" id="SSF48013">
    <property type="entry name" value="NusB-like"/>
    <property type="match status" value="1"/>
</dbReference>
<evidence type="ECO:0000256" key="4">
    <source>
        <dbReference type="ARBA" id="ARBA00023015"/>
    </source>
</evidence>
<dbReference type="EMBL" id="JAMFLZ010000002">
    <property type="protein sequence ID" value="MCL6294709.1"/>
    <property type="molecule type" value="Genomic_DNA"/>
</dbReference>
<sequence>MMLNRRHIRIKVMQTMYAFKGGESDDFSKDQKFLMFSIDNMYNLYLLLMALLLEVQKRAESNLQKKQNKHLATKEDKDPNRKFVNNQVLQILKNNLQLKNQFETYKITNWELDNEYVDVIFKAIISSDLYKDYMQTKVSDFKEDKEFIVDIFKEIIAPNEKLYDYMEDKNLTWLDDLPTVNTTILKLLRKVKITSSENYFTPNLYKDIEDKQFAIDLFKKTLLNKTVINKEIELKTQNWDAERIASIDYVLLQMAICELQHFTSIPVKVTINEYLEIAKEYSTPKSSIFINGILDKLVKEYTADGKLNKIGRGLM</sequence>
<keyword evidence="8" id="KW-1185">Reference proteome</keyword>
<evidence type="ECO:0000259" key="6">
    <source>
        <dbReference type="Pfam" id="PF01029"/>
    </source>
</evidence>
<comment type="caution">
    <text evidence="7">The sequence shown here is derived from an EMBL/GenBank/DDBJ whole genome shotgun (WGS) entry which is preliminary data.</text>
</comment>
<dbReference type="PANTHER" id="PTHR11078">
    <property type="entry name" value="N UTILIZATION SUBSTANCE PROTEIN B-RELATED"/>
    <property type="match status" value="1"/>
</dbReference>
<evidence type="ECO:0000256" key="2">
    <source>
        <dbReference type="ARBA" id="ARBA00022814"/>
    </source>
</evidence>
<keyword evidence="2" id="KW-0889">Transcription antitermination</keyword>
<proteinExistence type="inferred from homology"/>
<evidence type="ECO:0000256" key="1">
    <source>
        <dbReference type="ARBA" id="ARBA00005952"/>
    </source>
</evidence>
<dbReference type="InterPro" id="IPR006027">
    <property type="entry name" value="NusB_RsmB_TIM44"/>
</dbReference>
<keyword evidence="5" id="KW-0804">Transcription</keyword>
<dbReference type="InterPro" id="IPR035926">
    <property type="entry name" value="NusB-like_sf"/>
</dbReference>
<dbReference type="Pfam" id="PF01029">
    <property type="entry name" value="NusB"/>
    <property type="match status" value="1"/>
</dbReference>